<name>A0ABV9GNK4_9BACL</name>
<protein>
    <submittedName>
        <fullName evidence="2">Polysaccharide pyruvyl transferase CsaB</fullName>
    </submittedName>
</protein>
<dbReference type="InterPro" id="IPR019896">
    <property type="entry name" value="Polysacch_pyruvyl_Trfase_CsaB"/>
</dbReference>
<comment type="caution">
    <text evidence="2">The sequence shown here is derived from an EMBL/GenBank/DDBJ whole genome shotgun (WGS) entry which is preliminary data.</text>
</comment>
<dbReference type="SUPFAM" id="SSF53756">
    <property type="entry name" value="UDP-Glycosyltransferase/glycogen phosphorylase"/>
    <property type="match status" value="1"/>
</dbReference>
<keyword evidence="3" id="KW-1185">Reference proteome</keyword>
<organism evidence="2 3">
    <name type="scientific">Camelliibacillus cellulosilyticus</name>
    <dbReference type="NCBI Taxonomy" id="2174486"/>
    <lineage>
        <taxon>Bacteria</taxon>
        <taxon>Bacillati</taxon>
        <taxon>Bacillota</taxon>
        <taxon>Bacilli</taxon>
        <taxon>Bacillales</taxon>
        <taxon>Sporolactobacillaceae</taxon>
        <taxon>Camelliibacillus</taxon>
    </lineage>
</organism>
<dbReference type="InterPro" id="IPR007345">
    <property type="entry name" value="Polysacch_pyruvyl_Trfase"/>
</dbReference>
<dbReference type="PANTHER" id="PTHR36836:SF1">
    <property type="entry name" value="COLANIC ACID BIOSYNTHESIS PROTEIN WCAK"/>
    <property type="match status" value="1"/>
</dbReference>
<dbReference type="PANTHER" id="PTHR36836">
    <property type="entry name" value="COLANIC ACID BIOSYNTHESIS PROTEIN WCAK"/>
    <property type="match status" value="1"/>
</dbReference>
<keyword evidence="2" id="KW-0808">Transferase</keyword>
<dbReference type="Pfam" id="PF04230">
    <property type="entry name" value="PS_pyruv_trans"/>
    <property type="match status" value="1"/>
</dbReference>
<dbReference type="EMBL" id="JBHSFW010000002">
    <property type="protein sequence ID" value="MFC4618528.1"/>
    <property type="molecule type" value="Genomic_DNA"/>
</dbReference>
<proteinExistence type="predicted"/>
<feature type="domain" description="Polysaccharide pyruvyl transferase" evidence="1">
    <location>
        <begin position="13"/>
        <end position="301"/>
    </location>
</feature>
<gene>
    <name evidence="2" type="primary">csaB</name>
    <name evidence="2" type="ORF">ACFO4N_07240</name>
</gene>
<accession>A0ABV9GNK4</accession>
<dbReference type="NCBIfam" id="TIGR03609">
    <property type="entry name" value="S_layer_CsaB"/>
    <property type="match status" value="1"/>
</dbReference>
<evidence type="ECO:0000313" key="2">
    <source>
        <dbReference type="EMBL" id="MFC4618528.1"/>
    </source>
</evidence>
<evidence type="ECO:0000313" key="3">
    <source>
        <dbReference type="Proteomes" id="UP001596022"/>
    </source>
</evidence>
<sequence length="371" mass="41937">MRVVISGFYGFGNMGDEAILQSMIDNLRTRWPDIEITVLSYQPEETAQRYKVESCYRGFRRDNRKKIKALKRADVLLSGGGGLLQDTYATKIVSGPLPYYLIIVLLAKLLGTKVMFFSQGIGPITSRYGKFLMRRIANKADFITVRDEPSKILLGTLGVYKPKTAVTADIVLAFQHKKGKLPHQPLSQLKSRAHVAISVRPWFDHTDYFLQIAMALDTLIQEKKIVPVFIPMEGDHDYHASLKVIRQMTNGGQCVVLKPEYRANELITLIENCQLLIGMRLHALIFSILAGTPFIGIEYDPKVTSFLQLSGMTAYGQPLSRLDSDKLVQDAIFLLNHQEDVKSLVKEKRVILQTQAEQNLDLFAEQFIQDS</sequence>
<reference evidence="3" key="1">
    <citation type="journal article" date="2019" name="Int. J. Syst. Evol. Microbiol.">
        <title>The Global Catalogue of Microorganisms (GCM) 10K type strain sequencing project: providing services to taxonomists for standard genome sequencing and annotation.</title>
        <authorList>
            <consortium name="The Broad Institute Genomics Platform"/>
            <consortium name="The Broad Institute Genome Sequencing Center for Infectious Disease"/>
            <person name="Wu L."/>
            <person name="Ma J."/>
        </authorList>
    </citation>
    <scope>NUCLEOTIDE SEQUENCE [LARGE SCALE GENOMIC DNA]</scope>
    <source>
        <strain evidence="3">CGMCC 1.16306</strain>
    </source>
</reference>
<evidence type="ECO:0000259" key="1">
    <source>
        <dbReference type="Pfam" id="PF04230"/>
    </source>
</evidence>
<dbReference type="GO" id="GO:0016740">
    <property type="term" value="F:transferase activity"/>
    <property type="evidence" value="ECO:0007669"/>
    <property type="project" value="UniProtKB-KW"/>
</dbReference>
<dbReference type="Proteomes" id="UP001596022">
    <property type="component" value="Unassembled WGS sequence"/>
</dbReference>